<feature type="transmembrane region" description="Helical" evidence="11">
    <location>
        <begin position="452"/>
        <end position="476"/>
    </location>
</feature>
<evidence type="ECO:0000256" key="7">
    <source>
        <dbReference type="ARBA" id="ARBA00023157"/>
    </source>
</evidence>
<evidence type="ECO:0000256" key="10">
    <source>
        <dbReference type="RuleBase" id="RU000688"/>
    </source>
</evidence>
<reference evidence="13" key="1">
    <citation type="submission" date="2018-02" db="EMBL/GenBank/DDBJ databases">
        <title>Hirudo verbana central nervous system transcriptome analysis of ion channel and receptor content.</title>
        <authorList>
            <person name="Northcutt A.J."/>
            <person name="Schulz D.J."/>
            <person name="Mesce K.A."/>
        </authorList>
    </citation>
    <scope>NUCLEOTIDE SEQUENCE</scope>
</reference>
<keyword evidence="4 11" id="KW-1133">Transmembrane helix</keyword>
<comment type="subcellular location">
    <subcellularLocation>
        <location evidence="1">Cell membrane</location>
        <topology evidence="1">Multi-pass membrane protein</topology>
    </subcellularLocation>
</comment>
<name>A0A2S1WLW8_9ANNE</name>
<proteinExistence type="evidence at transcript level"/>
<keyword evidence="3 10" id="KW-0812">Transmembrane</keyword>
<evidence type="ECO:0000256" key="11">
    <source>
        <dbReference type="SAM" id="Phobius"/>
    </source>
</evidence>
<comment type="similarity">
    <text evidence="10">Belongs to the G-protein coupled receptor 1 family.</text>
</comment>
<dbReference type="FunFam" id="1.20.1070.10:FF:000523">
    <property type="entry name" value="5-hydroxytryptamine receptor 2B"/>
    <property type="match status" value="1"/>
</dbReference>
<feature type="transmembrane region" description="Helical" evidence="11">
    <location>
        <begin position="73"/>
        <end position="94"/>
    </location>
</feature>
<dbReference type="Gene3D" id="1.20.1070.10">
    <property type="entry name" value="Rhodopsin 7-helix transmembrane proteins"/>
    <property type="match status" value="2"/>
</dbReference>
<evidence type="ECO:0000256" key="5">
    <source>
        <dbReference type="ARBA" id="ARBA00023040"/>
    </source>
</evidence>
<feature type="transmembrane region" description="Helical" evidence="11">
    <location>
        <begin position="31"/>
        <end position="53"/>
    </location>
</feature>
<dbReference type="GO" id="GO:0001591">
    <property type="term" value="F:dopamine neurotransmitter receptor activity, coupled via Gi/Go"/>
    <property type="evidence" value="ECO:0007669"/>
    <property type="project" value="TreeGrafter"/>
</dbReference>
<evidence type="ECO:0000259" key="12">
    <source>
        <dbReference type="PROSITE" id="PS50262"/>
    </source>
</evidence>
<dbReference type="PANTHER" id="PTHR24248">
    <property type="entry name" value="ADRENERGIC RECEPTOR-RELATED G-PROTEIN COUPLED RECEPTOR"/>
    <property type="match status" value="1"/>
</dbReference>
<evidence type="ECO:0000256" key="2">
    <source>
        <dbReference type="ARBA" id="ARBA00022475"/>
    </source>
</evidence>
<feature type="domain" description="G-protein coupled receptors family 1 profile" evidence="12">
    <location>
        <begin position="14"/>
        <end position="515"/>
    </location>
</feature>
<keyword evidence="7" id="KW-1015">Disulfide bond</keyword>
<dbReference type="PROSITE" id="PS00237">
    <property type="entry name" value="G_PROTEIN_RECEP_F1_1"/>
    <property type="match status" value="1"/>
</dbReference>
<dbReference type="GO" id="GO:0004930">
    <property type="term" value="F:G protein-coupled receptor activity"/>
    <property type="evidence" value="ECO:0007669"/>
    <property type="project" value="UniProtKB-KW"/>
</dbReference>
<keyword evidence="2" id="KW-1003">Cell membrane</keyword>
<dbReference type="AlphaFoldDB" id="A0A2S1WLW8"/>
<keyword evidence="9 10" id="KW-0807">Transducer</keyword>
<evidence type="ECO:0000256" key="6">
    <source>
        <dbReference type="ARBA" id="ARBA00023136"/>
    </source>
</evidence>
<dbReference type="PROSITE" id="PS50262">
    <property type="entry name" value="G_PROTEIN_RECEP_F1_2"/>
    <property type="match status" value="1"/>
</dbReference>
<sequence length="551" mass="61443">MLCLLIIPLFTVLGNVLVCLSVYLEKNLRTLTNYYIFSLAVADIMVAVLVMPLNVYVETNNGRWDLGDILCDTWVAFDVMCCTASILNLAAISVDRYVAVTRPLQYVKHRNSKRAFIVLAITWIISAGVSSPIALGMNYTKHRALTPHICAYYNSDFLIYSSVCSFYAPCLLMMFLYWRIFSTLKMRMKRLKAYKKPATANDVCLNNNNSCRVLPDPLAQTPATLDMTSGPYFVPDVLEMKLNIRPTKTGIEHKTYASTESRLKITRFSNEVILDPRLGAGDPSTIGNCQQGQTVTLDLFPSNRPVNPVYATSPASSLSKSTTTPTMLLTAATTTTIPTTTLLTTTATTTNKAVETRNSSDVTKPLSTSRLNFFLRRKTLPQRQRDSSSADATSLPTSLTTSAAAAAGFSSFRTSRHHSVFEDSIDAEKNLEKLSLKLCSKLTRSTRCERKAIRTLAIVLAAFLICWLPFFTVNIANAVCIKYNHVGVLCQSSPQIMTLFVWLGFFNSFVNPVIYTLLNPDFRKAFSNIVKRFLTCRCCVSCCCRRCSRDR</sequence>
<dbReference type="SUPFAM" id="SSF81321">
    <property type="entry name" value="Family A G protein-coupled receptor-like"/>
    <property type="match status" value="1"/>
</dbReference>
<feature type="transmembrane region" description="Helical" evidence="11">
    <location>
        <begin position="115"/>
        <end position="137"/>
    </location>
</feature>
<evidence type="ECO:0000256" key="1">
    <source>
        <dbReference type="ARBA" id="ARBA00004651"/>
    </source>
</evidence>
<feature type="transmembrane region" description="Helical" evidence="11">
    <location>
        <begin position="6"/>
        <end position="24"/>
    </location>
</feature>
<accession>A0A2S1WLW8</accession>
<keyword evidence="5 10" id="KW-0297">G-protein coupled receptor</keyword>
<organism evidence="13">
    <name type="scientific">Hirudo verbana</name>
    <dbReference type="NCBI Taxonomy" id="311461"/>
    <lineage>
        <taxon>Eukaryota</taxon>
        <taxon>Metazoa</taxon>
        <taxon>Spiralia</taxon>
        <taxon>Lophotrochozoa</taxon>
        <taxon>Annelida</taxon>
        <taxon>Clitellata</taxon>
        <taxon>Hirudinea</taxon>
        <taxon>Hirudinida</taxon>
        <taxon>Hirudiniformes</taxon>
        <taxon>Hirudinidae</taxon>
        <taxon>Hirudo</taxon>
    </lineage>
</organism>
<dbReference type="GO" id="GO:0005886">
    <property type="term" value="C:plasma membrane"/>
    <property type="evidence" value="ECO:0007669"/>
    <property type="project" value="UniProtKB-SubCell"/>
</dbReference>
<feature type="transmembrane region" description="Helical" evidence="11">
    <location>
        <begin position="496"/>
        <end position="518"/>
    </location>
</feature>
<dbReference type="InterPro" id="IPR000276">
    <property type="entry name" value="GPCR_Rhodpsn"/>
</dbReference>
<feature type="transmembrane region" description="Helical" evidence="11">
    <location>
        <begin position="157"/>
        <end position="180"/>
    </location>
</feature>
<dbReference type="InterPro" id="IPR017452">
    <property type="entry name" value="GPCR_Rhodpsn_7TM"/>
</dbReference>
<evidence type="ECO:0000313" key="13">
    <source>
        <dbReference type="EMBL" id="AWJ68172.1"/>
    </source>
</evidence>
<evidence type="ECO:0000256" key="4">
    <source>
        <dbReference type="ARBA" id="ARBA00022989"/>
    </source>
</evidence>
<dbReference type="PANTHER" id="PTHR24248:SF125">
    <property type="entry name" value="DOPAMINE D2-LIKE RECEPTOR"/>
    <property type="match status" value="1"/>
</dbReference>
<dbReference type="EMBL" id="MG973319">
    <property type="protein sequence ID" value="AWJ68172.1"/>
    <property type="molecule type" value="mRNA"/>
</dbReference>
<dbReference type="SMART" id="SM01381">
    <property type="entry name" value="7TM_GPCR_Srsx"/>
    <property type="match status" value="1"/>
</dbReference>
<dbReference type="Pfam" id="PF00001">
    <property type="entry name" value="7tm_1"/>
    <property type="match status" value="1"/>
</dbReference>
<dbReference type="GO" id="GO:0045202">
    <property type="term" value="C:synapse"/>
    <property type="evidence" value="ECO:0007669"/>
    <property type="project" value="GOC"/>
</dbReference>
<protein>
    <submittedName>
        <fullName evidence="13">Putative dopamine receptor 3</fullName>
    </submittedName>
</protein>
<evidence type="ECO:0000256" key="9">
    <source>
        <dbReference type="ARBA" id="ARBA00023224"/>
    </source>
</evidence>
<dbReference type="PRINTS" id="PR00237">
    <property type="entry name" value="GPCRRHODOPSN"/>
</dbReference>
<keyword evidence="8 10" id="KW-0675">Receptor</keyword>
<evidence type="ECO:0000256" key="3">
    <source>
        <dbReference type="ARBA" id="ARBA00022692"/>
    </source>
</evidence>
<keyword evidence="6 11" id="KW-0472">Membrane</keyword>
<evidence type="ECO:0000256" key="8">
    <source>
        <dbReference type="ARBA" id="ARBA00023170"/>
    </source>
</evidence>